<dbReference type="OrthoDB" id="1854110at2759"/>
<reference evidence="1 2" key="1">
    <citation type="submission" date="2020-06" db="EMBL/GenBank/DDBJ databases">
        <title>Transcriptomic and genomic resources for Thalictrum thalictroides and T. hernandezii: Facilitating candidate gene discovery in an emerging model plant lineage.</title>
        <authorList>
            <person name="Arias T."/>
            <person name="Riano-Pachon D.M."/>
            <person name="Di Stilio V.S."/>
        </authorList>
    </citation>
    <scope>NUCLEOTIDE SEQUENCE [LARGE SCALE GENOMIC DNA]</scope>
    <source>
        <strain evidence="2">cv. WT478/WT964</strain>
        <tissue evidence="1">Leaves</tissue>
    </source>
</reference>
<dbReference type="SUPFAM" id="SSF117281">
    <property type="entry name" value="Kelch motif"/>
    <property type="match status" value="1"/>
</dbReference>
<dbReference type="Gene3D" id="2.120.10.80">
    <property type="entry name" value="Kelch-type beta propeller"/>
    <property type="match status" value="1"/>
</dbReference>
<gene>
    <name evidence="1" type="ORF">FRX31_011579</name>
</gene>
<organism evidence="1 2">
    <name type="scientific">Thalictrum thalictroides</name>
    <name type="common">Rue-anemone</name>
    <name type="synonym">Anemone thalictroides</name>
    <dbReference type="NCBI Taxonomy" id="46969"/>
    <lineage>
        <taxon>Eukaryota</taxon>
        <taxon>Viridiplantae</taxon>
        <taxon>Streptophyta</taxon>
        <taxon>Embryophyta</taxon>
        <taxon>Tracheophyta</taxon>
        <taxon>Spermatophyta</taxon>
        <taxon>Magnoliopsida</taxon>
        <taxon>Ranunculales</taxon>
        <taxon>Ranunculaceae</taxon>
        <taxon>Thalictroideae</taxon>
        <taxon>Thalictrum</taxon>
    </lineage>
</organism>
<dbReference type="AlphaFoldDB" id="A0A7J6WN68"/>
<accession>A0A7J6WN68</accession>
<dbReference type="GO" id="GO:0043161">
    <property type="term" value="P:proteasome-mediated ubiquitin-dependent protein catabolic process"/>
    <property type="evidence" value="ECO:0007669"/>
    <property type="project" value="TreeGrafter"/>
</dbReference>
<protein>
    <submittedName>
        <fullName evidence="1">F-box/kelch-repeat protein</fullName>
    </submittedName>
</protein>
<dbReference type="Proteomes" id="UP000554482">
    <property type="component" value="Unassembled WGS sequence"/>
</dbReference>
<dbReference type="InterPro" id="IPR050354">
    <property type="entry name" value="F-box/kelch-repeat_ARATH"/>
</dbReference>
<dbReference type="PANTHER" id="PTHR24414">
    <property type="entry name" value="F-BOX/KELCH-REPEAT PROTEIN SKIP4"/>
    <property type="match status" value="1"/>
</dbReference>
<keyword evidence="2" id="KW-1185">Reference proteome</keyword>
<evidence type="ECO:0000313" key="2">
    <source>
        <dbReference type="Proteomes" id="UP000554482"/>
    </source>
</evidence>
<sequence>MKQNIAKDEETNAIKIHGDILEAIISCVPLIHLLPAYHVSQDWRCAVTSSLKNSCRVKPWLIAHIQNSRNFSLLVRCVFDHESLVWTEVPCVNEPFTCVPIRSSGSNLLYMLTPSKFSFSLDPLLKAKWHHVQGPKVSRLDPVVAVIGSCILIAGGIYDFEDDPLAVEVYDNKSQQWEICQSMPNFYKDSASTTWLSVAVSDKKMFLLEKSSGTFCTFDPEMKLWGDTFALKPNGSIFFSLIGFSNNRLLLIGLIGNTENVESLKIWEVNCDTFICNEVGEMPSKMLEKFIDSCSSPSSINISMAEDMIYIYNSENPKVIIHCEISKCSSCYWGTIQNSIVNDQNEMHRFTFTCSRVGINDLQKAFGLLGTRF</sequence>
<evidence type="ECO:0000313" key="1">
    <source>
        <dbReference type="EMBL" id="KAF5198831.1"/>
    </source>
</evidence>
<dbReference type="InterPro" id="IPR011498">
    <property type="entry name" value="Kelch_2"/>
</dbReference>
<proteinExistence type="predicted"/>
<dbReference type="PANTHER" id="PTHR24414:SF44">
    <property type="entry name" value="F-BOX DOMAIN-CONTAINING PROTEIN"/>
    <property type="match status" value="1"/>
</dbReference>
<comment type="caution">
    <text evidence="1">The sequence shown here is derived from an EMBL/GenBank/DDBJ whole genome shotgun (WGS) entry which is preliminary data.</text>
</comment>
<dbReference type="GO" id="GO:0005829">
    <property type="term" value="C:cytosol"/>
    <property type="evidence" value="ECO:0007669"/>
    <property type="project" value="TreeGrafter"/>
</dbReference>
<dbReference type="Pfam" id="PF07646">
    <property type="entry name" value="Kelch_2"/>
    <property type="match status" value="1"/>
</dbReference>
<dbReference type="GO" id="GO:0005634">
    <property type="term" value="C:nucleus"/>
    <property type="evidence" value="ECO:0007669"/>
    <property type="project" value="TreeGrafter"/>
</dbReference>
<dbReference type="InterPro" id="IPR015915">
    <property type="entry name" value="Kelch-typ_b-propeller"/>
</dbReference>
<name>A0A7J6WN68_THATH</name>
<dbReference type="EMBL" id="JABWDY010012771">
    <property type="protein sequence ID" value="KAF5198831.1"/>
    <property type="molecule type" value="Genomic_DNA"/>
</dbReference>